<dbReference type="Proteomes" id="UP000198897">
    <property type="component" value="Unassembled WGS sequence"/>
</dbReference>
<evidence type="ECO:0000259" key="2">
    <source>
        <dbReference type="SMART" id="SM00014"/>
    </source>
</evidence>
<keyword evidence="4" id="KW-1185">Reference proteome</keyword>
<dbReference type="InterPro" id="IPR000326">
    <property type="entry name" value="PAP2/HPO"/>
</dbReference>
<accession>A0A1I2ND71</accession>
<dbReference type="PANTHER" id="PTHR14969">
    <property type="entry name" value="SPHINGOSINE-1-PHOSPHATE PHOSPHOHYDROLASE"/>
    <property type="match status" value="1"/>
</dbReference>
<dbReference type="EMBL" id="FOOG01000017">
    <property type="protein sequence ID" value="SFF99291.1"/>
    <property type="molecule type" value="Genomic_DNA"/>
</dbReference>
<feature type="transmembrane region" description="Helical" evidence="1">
    <location>
        <begin position="143"/>
        <end position="162"/>
    </location>
</feature>
<feature type="transmembrane region" description="Helical" evidence="1">
    <location>
        <begin position="171"/>
        <end position="193"/>
    </location>
</feature>
<dbReference type="SUPFAM" id="SSF48317">
    <property type="entry name" value="Acid phosphatase/Vanadium-dependent haloperoxidase"/>
    <property type="match status" value="1"/>
</dbReference>
<keyword evidence="1" id="KW-1133">Transmembrane helix</keyword>
<keyword evidence="1" id="KW-0472">Membrane</keyword>
<feature type="transmembrane region" description="Helical" evidence="1">
    <location>
        <begin position="101"/>
        <end position="123"/>
    </location>
</feature>
<feature type="transmembrane region" description="Helical" evidence="1">
    <location>
        <begin position="74"/>
        <end position="94"/>
    </location>
</feature>
<dbReference type="PANTHER" id="PTHR14969:SF13">
    <property type="entry name" value="AT30094P"/>
    <property type="match status" value="1"/>
</dbReference>
<reference evidence="4" key="1">
    <citation type="submission" date="2016-10" db="EMBL/GenBank/DDBJ databases">
        <authorList>
            <person name="Varghese N."/>
            <person name="Submissions S."/>
        </authorList>
    </citation>
    <scope>NUCLEOTIDE SEQUENCE [LARGE SCALE GENOMIC DNA]</scope>
    <source>
        <strain evidence="4">FP5</strain>
    </source>
</reference>
<dbReference type="AlphaFoldDB" id="A0A1I2ND71"/>
<proteinExistence type="predicted"/>
<dbReference type="OrthoDB" id="9789113at2"/>
<evidence type="ECO:0000313" key="3">
    <source>
        <dbReference type="EMBL" id="SFF99291.1"/>
    </source>
</evidence>
<feature type="transmembrane region" description="Helical" evidence="1">
    <location>
        <begin position="12"/>
        <end position="34"/>
    </location>
</feature>
<dbReference type="SMART" id="SM00014">
    <property type="entry name" value="acidPPc"/>
    <property type="match status" value="1"/>
</dbReference>
<dbReference type="Pfam" id="PF01569">
    <property type="entry name" value="PAP2"/>
    <property type="match status" value="1"/>
</dbReference>
<feature type="transmembrane region" description="Helical" evidence="1">
    <location>
        <begin position="199"/>
        <end position="222"/>
    </location>
</feature>
<dbReference type="Gene3D" id="1.20.144.10">
    <property type="entry name" value="Phosphatidic acid phosphatase type 2/haloperoxidase"/>
    <property type="match status" value="2"/>
</dbReference>
<gene>
    <name evidence="3" type="ORF">SAMN05216353_11769</name>
</gene>
<evidence type="ECO:0000256" key="1">
    <source>
        <dbReference type="SAM" id="Phobius"/>
    </source>
</evidence>
<protein>
    <submittedName>
        <fullName evidence="3">Undecaprenyl-diphosphatase</fullName>
    </submittedName>
</protein>
<dbReference type="RefSeq" id="WP_089752075.1">
    <property type="nucleotide sequence ID" value="NZ_FOOG01000017.1"/>
</dbReference>
<sequence>MLFSGTKVSDLSKASIIIILAGFITLGASFYFFFELADEVLEKEKFAVDQWAVDVMSSISSPRMDQLGGWITEAGSVTLITVMSVLLLIYLLFLSPFSRWVGIYFAVNMIGISALTKGLKLLFERQRPEVLDEYDGTGFSFPSGHSTGSMVFYGFLIYLIVISPLRKGWKWLINSILGILILCVGLSRVYLGVHYFTDILAGFLFGLAWLMICIAALEVTLWNQRRRRASKKSAARTTEQA</sequence>
<keyword evidence="1" id="KW-0812">Transmembrane</keyword>
<feature type="domain" description="Phosphatidic acid phosphatase type 2/haloperoxidase" evidence="2">
    <location>
        <begin position="101"/>
        <end position="214"/>
    </location>
</feature>
<name>A0A1I2ND71_9BACI</name>
<dbReference type="CDD" id="cd03392">
    <property type="entry name" value="PAP2_like_2"/>
    <property type="match status" value="1"/>
</dbReference>
<evidence type="ECO:0000313" key="4">
    <source>
        <dbReference type="Proteomes" id="UP000198897"/>
    </source>
</evidence>
<dbReference type="InterPro" id="IPR036938">
    <property type="entry name" value="PAP2/HPO_sf"/>
</dbReference>
<organism evidence="3 4">
    <name type="scientific">Halobacillus alkaliphilus</name>
    <dbReference type="NCBI Taxonomy" id="396056"/>
    <lineage>
        <taxon>Bacteria</taxon>
        <taxon>Bacillati</taxon>
        <taxon>Bacillota</taxon>
        <taxon>Bacilli</taxon>
        <taxon>Bacillales</taxon>
        <taxon>Bacillaceae</taxon>
        <taxon>Halobacillus</taxon>
    </lineage>
</organism>